<dbReference type="GO" id="GO:0005975">
    <property type="term" value="P:carbohydrate metabolic process"/>
    <property type="evidence" value="ECO:0007669"/>
    <property type="project" value="InterPro"/>
</dbReference>
<dbReference type="InterPro" id="IPR023099">
    <property type="entry name" value="Glyco_hydro_46_N"/>
</dbReference>
<dbReference type="Proteomes" id="UP000593765">
    <property type="component" value="Chromosome"/>
</dbReference>
<dbReference type="SUPFAM" id="SSF53955">
    <property type="entry name" value="Lysozyme-like"/>
    <property type="match status" value="1"/>
</dbReference>
<dbReference type="AlphaFoldDB" id="A0A7M2WQH4"/>
<evidence type="ECO:0000313" key="1">
    <source>
        <dbReference type="EMBL" id="QOV87777.1"/>
    </source>
</evidence>
<dbReference type="Gene3D" id="1.20.141.10">
    <property type="entry name" value="Chitosanase, subunit A, domain 1"/>
    <property type="match status" value="1"/>
</dbReference>
<dbReference type="InterPro" id="IPR023346">
    <property type="entry name" value="Lysozyme-like_dom_sf"/>
</dbReference>
<dbReference type="KEGG" id="hbs:IPV69_15965"/>
<dbReference type="RefSeq" id="WP_206290687.1">
    <property type="nucleotide sequence ID" value="NZ_CP063458.1"/>
</dbReference>
<protein>
    <submittedName>
        <fullName evidence="1">Chitosanase</fullName>
    </submittedName>
</protein>
<gene>
    <name evidence="1" type="ORF">IPV69_15965</name>
</gene>
<organism evidence="1 2">
    <name type="scientific">Humisphaera borealis</name>
    <dbReference type="NCBI Taxonomy" id="2807512"/>
    <lineage>
        <taxon>Bacteria</taxon>
        <taxon>Pseudomonadati</taxon>
        <taxon>Planctomycetota</taxon>
        <taxon>Phycisphaerae</taxon>
        <taxon>Tepidisphaerales</taxon>
        <taxon>Tepidisphaeraceae</taxon>
        <taxon>Humisphaera</taxon>
    </lineage>
</organism>
<reference evidence="1 2" key="1">
    <citation type="submission" date="2020-10" db="EMBL/GenBank/DDBJ databases">
        <title>Wide distribution of Phycisphaera-like planctomycetes from WD2101 soil group in peatlands and genome analysis of the first cultivated representative.</title>
        <authorList>
            <person name="Dedysh S.N."/>
            <person name="Beletsky A.V."/>
            <person name="Ivanova A."/>
            <person name="Kulichevskaya I.S."/>
            <person name="Suzina N.E."/>
            <person name="Philippov D.A."/>
            <person name="Rakitin A.L."/>
            <person name="Mardanov A.V."/>
            <person name="Ravin N.V."/>
        </authorList>
    </citation>
    <scope>NUCLEOTIDE SEQUENCE [LARGE SCALE GENOMIC DNA]</scope>
    <source>
        <strain evidence="1 2">M1803</strain>
    </source>
</reference>
<accession>A0A7M2WQH4</accession>
<dbReference type="InterPro" id="IPR000400">
    <property type="entry name" value="Glyco_hydro_46"/>
</dbReference>
<dbReference type="CDD" id="cd00978">
    <property type="entry name" value="chitosanase_GH46"/>
    <property type="match status" value="1"/>
</dbReference>
<evidence type="ECO:0000313" key="2">
    <source>
        <dbReference type="Proteomes" id="UP000593765"/>
    </source>
</evidence>
<keyword evidence="2" id="KW-1185">Reference proteome</keyword>
<proteinExistence type="predicted"/>
<dbReference type="Gene3D" id="3.30.386.10">
    <property type="entry name" value="Chitosanase, subunit A, domain 2"/>
    <property type="match status" value="1"/>
</dbReference>
<dbReference type="Pfam" id="PF01374">
    <property type="entry name" value="Glyco_hydro_46"/>
    <property type="match status" value="1"/>
</dbReference>
<dbReference type="GO" id="GO:0005576">
    <property type="term" value="C:extracellular region"/>
    <property type="evidence" value="ECO:0007669"/>
    <property type="project" value="InterPro"/>
</dbReference>
<dbReference type="EMBL" id="CP063458">
    <property type="protein sequence ID" value="QOV87777.1"/>
    <property type="molecule type" value="Genomic_DNA"/>
</dbReference>
<sequence length="283" mass="30995">MHIELLESRRLMSQVPIAEAANADIGGRFTSLSSAPLEVSAYGLATAEKRRAEQLTSLFENSTPDLQYGYIQNLHDGRGLTAGRAGFCTGTGDFYEVVRRYTDLKPDNRLARFLHRLERLAERGSPSTARLAGIKKAWRKCALDADFQGVQDSVVDDYYYTPAMTRAQTVGLTYALSKAQLYDAIIQQGEGDDPDGLPAMITRANTQAGGTPASGVPETSWLRAFLDVRIQTLTHPTDPATAKAWADSVDRVQVFATLLDQNNLGLTGTIDVTVYGDRFLLVE</sequence>
<name>A0A7M2WQH4_9BACT</name>
<dbReference type="PROSITE" id="PS60000">
    <property type="entry name" value="CHITOSANASE_46_80"/>
    <property type="match status" value="1"/>
</dbReference>
<dbReference type="GO" id="GO:0016977">
    <property type="term" value="F:chitosanase activity"/>
    <property type="evidence" value="ECO:0007669"/>
    <property type="project" value="InterPro"/>
</dbReference>